<evidence type="ECO:0000313" key="20">
    <source>
        <dbReference type="EMBL" id="EDW61963.1"/>
    </source>
</evidence>
<evidence type="ECO:0000256" key="7">
    <source>
        <dbReference type="ARBA" id="ARBA00022801"/>
    </source>
</evidence>
<dbReference type="GO" id="GO:0006508">
    <property type="term" value="P:proteolysis"/>
    <property type="evidence" value="ECO:0007669"/>
    <property type="project" value="UniProtKB-KW"/>
</dbReference>
<feature type="domain" description="Peptidase M28" evidence="17">
    <location>
        <begin position="158"/>
        <end position="352"/>
    </location>
</feature>
<dbReference type="InterPro" id="IPR053974">
    <property type="entry name" value="ERMP1_1-A_TM"/>
</dbReference>
<dbReference type="InterPro" id="IPR053973">
    <property type="entry name" value="ERMP1-like_C"/>
</dbReference>
<evidence type="ECO:0000256" key="4">
    <source>
        <dbReference type="ARBA" id="ARBA00022670"/>
    </source>
</evidence>
<dbReference type="FunFam" id="3.40.630.10:FF:000008">
    <property type="entry name" value="Endoplasmic reticulum metallopeptidase 1"/>
    <property type="match status" value="1"/>
</dbReference>
<evidence type="ECO:0000313" key="21">
    <source>
        <dbReference type="Proteomes" id="UP000008792"/>
    </source>
</evidence>
<dbReference type="InterPro" id="IPR045175">
    <property type="entry name" value="M28_fam"/>
</dbReference>
<evidence type="ECO:0000256" key="9">
    <source>
        <dbReference type="ARBA" id="ARBA00022833"/>
    </source>
</evidence>
<evidence type="ECO:0000256" key="13">
    <source>
        <dbReference type="ARBA" id="ARBA00023180"/>
    </source>
</evidence>
<dbReference type="PANTHER" id="PTHR12147">
    <property type="entry name" value="METALLOPEPTIDASE M28 FAMILY MEMBER"/>
    <property type="match status" value="1"/>
</dbReference>
<feature type="transmembrane region" description="Helical" evidence="16">
    <location>
        <begin position="41"/>
        <end position="63"/>
    </location>
</feature>
<evidence type="ECO:0000259" key="17">
    <source>
        <dbReference type="Pfam" id="PF04389"/>
    </source>
</evidence>
<dbReference type="PhylomeDB" id="B4LLU0"/>
<dbReference type="GO" id="GO:0046872">
    <property type="term" value="F:metal ion binding"/>
    <property type="evidence" value="ECO:0007669"/>
    <property type="project" value="UniProtKB-KW"/>
</dbReference>
<keyword evidence="7" id="KW-0378">Hydrolase</keyword>
<dbReference type="Pfam" id="PF04389">
    <property type="entry name" value="Peptidase_M28"/>
    <property type="match status" value="1"/>
</dbReference>
<dbReference type="GO" id="GO:0008235">
    <property type="term" value="F:metalloexopeptidase activity"/>
    <property type="evidence" value="ECO:0007669"/>
    <property type="project" value="InterPro"/>
</dbReference>
<dbReference type="STRING" id="7244.B4LLU0"/>
<evidence type="ECO:0000259" key="18">
    <source>
        <dbReference type="Pfam" id="PF22248"/>
    </source>
</evidence>
<keyword evidence="12 16" id="KW-0472">Membrane</keyword>
<evidence type="ECO:0000256" key="10">
    <source>
        <dbReference type="ARBA" id="ARBA00022989"/>
    </source>
</evidence>
<evidence type="ECO:0000256" key="5">
    <source>
        <dbReference type="ARBA" id="ARBA00022692"/>
    </source>
</evidence>
<dbReference type="SUPFAM" id="SSF53187">
    <property type="entry name" value="Zn-dependent exopeptidases"/>
    <property type="match status" value="1"/>
</dbReference>
<evidence type="ECO:0000256" key="2">
    <source>
        <dbReference type="ARBA" id="ARBA00004477"/>
    </source>
</evidence>
<name>B4LLU0_DROVI</name>
<evidence type="ECO:0000256" key="12">
    <source>
        <dbReference type="ARBA" id="ARBA00023136"/>
    </source>
</evidence>
<feature type="compositionally biased region" description="Basic and acidic residues" evidence="15">
    <location>
        <begin position="1"/>
        <end position="10"/>
    </location>
</feature>
<sequence length="885" mass="100185">MDNGKDKDEFVSDAGEPEPPRMDNTIIELIEKDQPKKQLPWYYAPSFLLLWVALFFAVVFPLFNSLPTPVKINEETTKPGQFVAERAQYILLELDRLGPKIVGDEMNEKTMVEFMLREIEAVRGDMRQDLYDMEVDVQRASGAYLHWEMINMYQAVQNVVVKLSAKSSNSTSYLLINSHYDTKPGSVGTGDAGFMVVTMLEVMRQLATSEQTFEHPIVFLFNGAEEQPLQGSHAFISQHKWSPNCKALINLDSAGAGGREILFQGGPNHPWLMRHYRDAAKHPFATTMAEEVFQAGIIPSDTDFRIFRDFGPVPGLDMAGQYNGFVYHTKYDRFDVISRDSLQNTGENLLSLVRSIGNAEEMHDTKAHSEGHSVFFDFLGLFFVYYLESTGIALNICFGLGGIILVCVSLWRMTRTTDLGIGSVSGAFGIMFLLELASFVLALGLPVLMALFYDAGDRTLTYFANSWLVIGLFICPSVIGLVLPFTLYYTLRPSSKVPHTYHLQMAGHAHCVFLAIVCIILTIAGLRSAYLFMISLLFYVGALTINLLSRLHDRGYFWSLVLCACQAMPFLYFSYLFHAFLVICIPMTARKGTEVNPDLLIALLCALGSILALGFLVPLINIFRRPNCMIGGLALITFIFCMISVSEVGFPYRPKTNVMRVNFLQVHRKFYEYDGSISLEDSGYYFDLQDRRLELPLRDKVDFDGLVHLEGECDAQMMCGVPCFNHRWCEARKAARWLPRKQLVEVPGTTTLELQNKTILAGGYTARYHFKLTGPARMSIFLKPLAGVKMQDWSFLRGMLDNPGTYKPPYHIFFAWGVDNSPIEFHLDLTKVNGNFLEPVFEIGISGHYISHVHKRDAYSLQFIEDLPDFVHAMEWPASYDRYIY</sequence>
<feature type="domain" description="Endoplasmic reticulum metallopeptidase 1-like C-terminal" evidence="18">
    <location>
        <begin position="656"/>
        <end position="883"/>
    </location>
</feature>
<feature type="transmembrane region" description="Helical" evidence="16">
    <location>
        <begin position="555"/>
        <end position="588"/>
    </location>
</feature>
<feature type="transmembrane region" description="Helical" evidence="16">
    <location>
        <begin position="432"/>
        <end position="453"/>
    </location>
</feature>
<comment type="cofactor">
    <cofactor evidence="1">
        <name>Zn(2+)</name>
        <dbReference type="ChEBI" id="CHEBI:29105"/>
    </cofactor>
</comment>
<evidence type="ECO:0000256" key="6">
    <source>
        <dbReference type="ARBA" id="ARBA00022723"/>
    </source>
</evidence>
<dbReference type="FunCoup" id="B4LLU0">
    <property type="interactions" value="517"/>
</dbReference>
<dbReference type="Pfam" id="PF22249">
    <property type="entry name" value="ERMP1-TM"/>
    <property type="match status" value="1"/>
</dbReference>
<evidence type="ECO:0000256" key="16">
    <source>
        <dbReference type="SAM" id="Phobius"/>
    </source>
</evidence>
<accession>B4LLU0</accession>
<keyword evidence="13" id="KW-0325">Glycoprotein</keyword>
<dbReference type="InterPro" id="IPR007484">
    <property type="entry name" value="Peptidase_M28"/>
</dbReference>
<feature type="region of interest" description="Disordered" evidence="15">
    <location>
        <begin position="1"/>
        <end position="22"/>
    </location>
</feature>
<dbReference type="OMA" id="SPVEFYF"/>
<evidence type="ECO:0000256" key="11">
    <source>
        <dbReference type="ARBA" id="ARBA00023049"/>
    </source>
</evidence>
<evidence type="ECO:0000256" key="14">
    <source>
        <dbReference type="ARBA" id="ARBA00078796"/>
    </source>
</evidence>
<comment type="subcellular location">
    <subcellularLocation>
        <location evidence="2">Endoplasmic reticulum membrane</location>
        <topology evidence="2">Multi-pass membrane protein</topology>
    </subcellularLocation>
</comment>
<feature type="transmembrane region" description="Helical" evidence="16">
    <location>
        <begin position="393"/>
        <end position="411"/>
    </location>
</feature>
<dbReference type="HOGENOM" id="CLU_007536_2_0_1"/>
<dbReference type="InParanoid" id="B4LLU0"/>
<keyword evidence="6" id="KW-0479">Metal-binding</keyword>
<keyword evidence="4" id="KW-0645">Protease</keyword>
<dbReference type="SMR" id="B4LLU0"/>
<evidence type="ECO:0000256" key="3">
    <source>
        <dbReference type="ARBA" id="ARBA00010918"/>
    </source>
</evidence>
<comment type="similarity">
    <text evidence="3">Belongs to the peptidase M28 family.</text>
</comment>
<dbReference type="Proteomes" id="UP000008792">
    <property type="component" value="Unassembled WGS sequence"/>
</dbReference>
<feature type="domain" description="Endoplasmic reticulum metallopeptidase 1/1-A TM" evidence="19">
    <location>
        <begin position="430"/>
        <end position="640"/>
    </location>
</feature>
<dbReference type="AlphaFoldDB" id="B4LLU0"/>
<keyword evidence="11" id="KW-0482">Metalloprotease</keyword>
<dbReference type="KEGG" id="dvi:6627004"/>
<keyword evidence="5 16" id="KW-0812">Transmembrane</keyword>
<feature type="transmembrane region" description="Helical" evidence="16">
    <location>
        <begin position="503"/>
        <end position="523"/>
    </location>
</feature>
<dbReference type="InterPro" id="IPR048024">
    <property type="entry name" value="Fxna-like_M28_dom"/>
</dbReference>
<evidence type="ECO:0000259" key="19">
    <source>
        <dbReference type="Pfam" id="PF22249"/>
    </source>
</evidence>
<dbReference type="OrthoDB" id="76293at2759"/>
<evidence type="ECO:0000256" key="15">
    <source>
        <dbReference type="SAM" id="MobiDB-lite"/>
    </source>
</evidence>
<evidence type="ECO:0000256" key="1">
    <source>
        <dbReference type="ARBA" id="ARBA00001947"/>
    </source>
</evidence>
<keyword evidence="8" id="KW-0256">Endoplasmic reticulum</keyword>
<reference evidence="20 21" key="1">
    <citation type="journal article" date="2007" name="Nature">
        <title>Evolution of genes and genomes on the Drosophila phylogeny.</title>
        <authorList>
            <consortium name="Drosophila 12 Genomes Consortium"/>
            <person name="Clark A.G."/>
            <person name="Eisen M.B."/>
            <person name="Smith D.R."/>
            <person name="Bergman C.M."/>
            <person name="Oliver B."/>
            <person name="Markow T.A."/>
            <person name="Kaufman T.C."/>
            <person name="Kellis M."/>
            <person name="Gelbart W."/>
            <person name="Iyer V.N."/>
            <person name="Pollard D.A."/>
            <person name="Sackton T.B."/>
            <person name="Larracuente A.M."/>
            <person name="Singh N.D."/>
            <person name="Abad J.P."/>
            <person name="Abt D.N."/>
            <person name="Adryan B."/>
            <person name="Aguade M."/>
            <person name="Akashi H."/>
            <person name="Anderson W.W."/>
            <person name="Aquadro C.F."/>
            <person name="Ardell D.H."/>
            <person name="Arguello R."/>
            <person name="Artieri C.G."/>
            <person name="Barbash D.A."/>
            <person name="Barker D."/>
            <person name="Barsanti P."/>
            <person name="Batterham P."/>
            <person name="Batzoglou S."/>
            <person name="Begun D."/>
            <person name="Bhutkar A."/>
            <person name="Blanco E."/>
            <person name="Bosak S.A."/>
            <person name="Bradley R.K."/>
            <person name="Brand A.D."/>
            <person name="Brent M.R."/>
            <person name="Brooks A.N."/>
            <person name="Brown R.H."/>
            <person name="Butlin R.K."/>
            <person name="Caggese C."/>
            <person name="Calvi B.R."/>
            <person name="Bernardo de Carvalho A."/>
            <person name="Caspi A."/>
            <person name="Castrezana S."/>
            <person name="Celniker S.E."/>
            <person name="Chang J.L."/>
            <person name="Chapple C."/>
            <person name="Chatterji S."/>
            <person name="Chinwalla A."/>
            <person name="Civetta A."/>
            <person name="Clifton S.W."/>
            <person name="Comeron J.M."/>
            <person name="Costello J.C."/>
            <person name="Coyne J.A."/>
            <person name="Daub J."/>
            <person name="David R.G."/>
            <person name="Delcher A.L."/>
            <person name="Delehaunty K."/>
            <person name="Do C.B."/>
            <person name="Ebling H."/>
            <person name="Edwards K."/>
            <person name="Eickbush T."/>
            <person name="Evans J.D."/>
            <person name="Filipski A."/>
            <person name="Findeiss S."/>
            <person name="Freyhult E."/>
            <person name="Fulton L."/>
            <person name="Fulton R."/>
            <person name="Garcia A.C."/>
            <person name="Gardiner A."/>
            <person name="Garfield D.A."/>
            <person name="Garvin B.E."/>
            <person name="Gibson G."/>
            <person name="Gilbert D."/>
            <person name="Gnerre S."/>
            <person name="Godfrey J."/>
            <person name="Good R."/>
            <person name="Gotea V."/>
            <person name="Gravely B."/>
            <person name="Greenberg A.J."/>
            <person name="Griffiths-Jones S."/>
            <person name="Gross S."/>
            <person name="Guigo R."/>
            <person name="Gustafson E.A."/>
            <person name="Haerty W."/>
            <person name="Hahn M.W."/>
            <person name="Halligan D.L."/>
            <person name="Halpern A.L."/>
            <person name="Halter G.M."/>
            <person name="Han M.V."/>
            <person name="Heger A."/>
            <person name="Hillier L."/>
            <person name="Hinrichs A.S."/>
            <person name="Holmes I."/>
            <person name="Hoskins R.A."/>
            <person name="Hubisz M.J."/>
            <person name="Hultmark D."/>
            <person name="Huntley M.A."/>
            <person name="Jaffe D.B."/>
            <person name="Jagadeeshan S."/>
            <person name="Jeck W.R."/>
            <person name="Johnson J."/>
            <person name="Jones C.D."/>
            <person name="Jordan W.C."/>
            <person name="Karpen G.H."/>
            <person name="Kataoka E."/>
            <person name="Keightley P.D."/>
            <person name="Kheradpour P."/>
            <person name="Kirkness E.F."/>
            <person name="Koerich L.B."/>
            <person name="Kristiansen K."/>
            <person name="Kudrna D."/>
            <person name="Kulathinal R.J."/>
            <person name="Kumar S."/>
            <person name="Kwok R."/>
            <person name="Lander E."/>
            <person name="Langley C.H."/>
            <person name="Lapoint R."/>
            <person name="Lazzaro B.P."/>
            <person name="Lee S.J."/>
            <person name="Levesque L."/>
            <person name="Li R."/>
            <person name="Lin C.F."/>
            <person name="Lin M.F."/>
            <person name="Lindblad-Toh K."/>
            <person name="Llopart A."/>
            <person name="Long M."/>
            <person name="Low L."/>
            <person name="Lozovsky E."/>
            <person name="Lu J."/>
            <person name="Luo M."/>
            <person name="Machado C.A."/>
            <person name="Makalowski W."/>
            <person name="Marzo M."/>
            <person name="Matsuda M."/>
            <person name="Matzkin L."/>
            <person name="McAllister B."/>
            <person name="McBride C.S."/>
            <person name="McKernan B."/>
            <person name="McKernan K."/>
            <person name="Mendez-Lago M."/>
            <person name="Minx P."/>
            <person name="Mollenhauer M.U."/>
            <person name="Montooth K."/>
            <person name="Mount S.M."/>
            <person name="Mu X."/>
            <person name="Myers E."/>
            <person name="Negre B."/>
            <person name="Newfeld S."/>
            <person name="Nielsen R."/>
            <person name="Noor M.A."/>
            <person name="O'Grady P."/>
            <person name="Pachter L."/>
            <person name="Papaceit M."/>
            <person name="Parisi M.J."/>
            <person name="Parisi M."/>
            <person name="Parts L."/>
            <person name="Pedersen J.S."/>
            <person name="Pesole G."/>
            <person name="Phillippy A.M."/>
            <person name="Ponting C.P."/>
            <person name="Pop M."/>
            <person name="Porcelli D."/>
            <person name="Powell J.R."/>
            <person name="Prohaska S."/>
            <person name="Pruitt K."/>
            <person name="Puig M."/>
            <person name="Quesneville H."/>
            <person name="Ram K.R."/>
            <person name="Rand D."/>
            <person name="Rasmussen M.D."/>
            <person name="Reed L.K."/>
            <person name="Reenan R."/>
            <person name="Reily A."/>
            <person name="Remington K.A."/>
            <person name="Rieger T.T."/>
            <person name="Ritchie M.G."/>
            <person name="Robin C."/>
            <person name="Rogers Y.H."/>
            <person name="Rohde C."/>
            <person name="Rozas J."/>
            <person name="Rubenfield M.J."/>
            <person name="Ruiz A."/>
            <person name="Russo S."/>
            <person name="Salzberg S.L."/>
            <person name="Sanchez-Gracia A."/>
            <person name="Saranga D.J."/>
            <person name="Sato H."/>
            <person name="Schaeffer S.W."/>
            <person name="Schatz M.C."/>
            <person name="Schlenke T."/>
            <person name="Schwartz R."/>
            <person name="Segarra C."/>
            <person name="Singh R.S."/>
            <person name="Sirot L."/>
            <person name="Sirota M."/>
            <person name="Sisneros N.B."/>
            <person name="Smith C.D."/>
            <person name="Smith T.F."/>
            <person name="Spieth J."/>
            <person name="Stage D.E."/>
            <person name="Stark A."/>
            <person name="Stephan W."/>
            <person name="Strausberg R.L."/>
            <person name="Strempel S."/>
            <person name="Sturgill D."/>
            <person name="Sutton G."/>
            <person name="Sutton G.G."/>
            <person name="Tao W."/>
            <person name="Teichmann S."/>
            <person name="Tobari Y.N."/>
            <person name="Tomimura Y."/>
            <person name="Tsolas J.M."/>
            <person name="Valente V.L."/>
            <person name="Venter E."/>
            <person name="Venter J.C."/>
            <person name="Vicario S."/>
            <person name="Vieira F.G."/>
            <person name="Vilella A.J."/>
            <person name="Villasante A."/>
            <person name="Walenz B."/>
            <person name="Wang J."/>
            <person name="Wasserman M."/>
            <person name="Watts T."/>
            <person name="Wilson D."/>
            <person name="Wilson R.K."/>
            <person name="Wing R.A."/>
            <person name="Wolfner M.F."/>
            <person name="Wong A."/>
            <person name="Wong G.K."/>
            <person name="Wu C.I."/>
            <person name="Wu G."/>
            <person name="Yamamoto D."/>
            <person name="Yang H.P."/>
            <person name="Yang S.P."/>
            <person name="Yorke J.A."/>
            <person name="Yoshida K."/>
            <person name="Zdobnov E."/>
            <person name="Zhang P."/>
            <person name="Zhang Y."/>
            <person name="Zimin A.V."/>
            <person name="Baldwin J."/>
            <person name="Abdouelleil A."/>
            <person name="Abdulkadir J."/>
            <person name="Abebe A."/>
            <person name="Abera B."/>
            <person name="Abreu J."/>
            <person name="Acer S.C."/>
            <person name="Aftuck L."/>
            <person name="Alexander A."/>
            <person name="An P."/>
            <person name="Anderson E."/>
            <person name="Anderson S."/>
            <person name="Arachi H."/>
            <person name="Azer M."/>
            <person name="Bachantsang P."/>
            <person name="Barry A."/>
            <person name="Bayul T."/>
            <person name="Berlin A."/>
            <person name="Bessette D."/>
            <person name="Bloom T."/>
            <person name="Blye J."/>
            <person name="Boguslavskiy L."/>
            <person name="Bonnet C."/>
            <person name="Boukhgalter B."/>
            <person name="Bourzgui I."/>
            <person name="Brown A."/>
            <person name="Cahill P."/>
            <person name="Channer S."/>
            <person name="Cheshatsang Y."/>
            <person name="Chuda L."/>
            <person name="Citroen M."/>
            <person name="Collymore A."/>
            <person name="Cooke P."/>
            <person name="Costello M."/>
            <person name="D'Aco K."/>
            <person name="Daza R."/>
            <person name="De Haan G."/>
            <person name="DeGray S."/>
            <person name="DeMaso C."/>
            <person name="Dhargay N."/>
            <person name="Dooley K."/>
            <person name="Dooley E."/>
            <person name="Doricent M."/>
            <person name="Dorje P."/>
            <person name="Dorjee K."/>
            <person name="Dupes A."/>
            <person name="Elong R."/>
            <person name="Falk J."/>
            <person name="Farina A."/>
            <person name="Faro S."/>
            <person name="Ferguson D."/>
            <person name="Fisher S."/>
            <person name="Foley C.D."/>
            <person name="Franke A."/>
            <person name="Friedrich D."/>
            <person name="Gadbois L."/>
            <person name="Gearin G."/>
            <person name="Gearin C.R."/>
            <person name="Giannoukos G."/>
            <person name="Goode T."/>
            <person name="Graham J."/>
            <person name="Grandbois E."/>
            <person name="Grewal S."/>
            <person name="Gyaltsen K."/>
            <person name="Hafez N."/>
            <person name="Hagos B."/>
            <person name="Hall J."/>
            <person name="Henson C."/>
            <person name="Hollinger A."/>
            <person name="Honan T."/>
            <person name="Huard M.D."/>
            <person name="Hughes L."/>
            <person name="Hurhula B."/>
            <person name="Husby M.E."/>
            <person name="Kamat A."/>
            <person name="Kanga B."/>
            <person name="Kashin S."/>
            <person name="Khazanovich D."/>
            <person name="Kisner P."/>
            <person name="Lance K."/>
            <person name="Lara M."/>
            <person name="Lee W."/>
            <person name="Lennon N."/>
            <person name="Letendre F."/>
            <person name="LeVine R."/>
            <person name="Lipovsky A."/>
            <person name="Liu X."/>
            <person name="Liu J."/>
            <person name="Liu S."/>
            <person name="Lokyitsang T."/>
            <person name="Lokyitsang Y."/>
            <person name="Lubonja R."/>
            <person name="Lui A."/>
            <person name="MacDonald P."/>
            <person name="Magnisalis V."/>
            <person name="Maru K."/>
            <person name="Matthews C."/>
            <person name="McCusker W."/>
            <person name="McDonough S."/>
            <person name="Mehta T."/>
            <person name="Meldrim J."/>
            <person name="Meneus L."/>
            <person name="Mihai O."/>
            <person name="Mihalev A."/>
            <person name="Mihova T."/>
            <person name="Mittelman R."/>
            <person name="Mlenga V."/>
            <person name="Montmayeur A."/>
            <person name="Mulrain L."/>
            <person name="Navidi A."/>
            <person name="Naylor J."/>
            <person name="Negash T."/>
            <person name="Nguyen T."/>
            <person name="Nguyen N."/>
            <person name="Nicol R."/>
            <person name="Norbu C."/>
            <person name="Norbu N."/>
            <person name="Novod N."/>
            <person name="O'Neill B."/>
            <person name="Osman S."/>
            <person name="Markiewicz E."/>
            <person name="Oyono O.L."/>
            <person name="Patti C."/>
            <person name="Phunkhang P."/>
            <person name="Pierre F."/>
            <person name="Priest M."/>
            <person name="Raghuraman S."/>
            <person name="Rege F."/>
            <person name="Reyes R."/>
            <person name="Rise C."/>
            <person name="Rogov P."/>
            <person name="Ross K."/>
            <person name="Ryan E."/>
            <person name="Settipalli S."/>
            <person name="Shea T."/>
            <person name="Sherpa N."/>
            <person name="Shi L."/>
            <person name="Shih D."/>
            <person name="Sparrow T."/>
            <person name="Spaulding J."/>
            <person name="Stalker J."/>
            <person name="Stange-Thomann N."/>
            <person name="Stavropoulos S."/>
            <person name="Stone C."/>
            <person name="Strader C."/>
            <person name="Tesfaye S."/>
            <person name="Thomson T."/>
            <person name="Thoulutsang Y."/>
            <person name="Thoulutsang D."/>
            <person name="Topham K."/>
            <person name="Topping I."/>
            <person name="Tsamla T."/>
            <person name="Vassiliev H."/>
            <person name="Vo A."/>
            <person name="Wangchuk T."/>
            <person name="Wangdi T."/>
            <person name="Weiand M."/>
            <person name="Wilkinson J."/>
            <person name="Wilson A."/>
            <person name="Yadav S."/>
            <person name="Young G."/>
            <person name="Yu Q."/>
            <person name="Zembek L."/>
            <person name="Zhong D."/>
            <person name="Zimmer A."/>
            <person name="Zwirko Z."/>
            <person name="Jaffe D.B."/>
            <person name="Alvarez P."/>
            <person name="Brockman W."/>
            <person name="Butler J."/>
            <person name="Chin C."/>
            <person name="Gnerre S."/>
            <person name="Grabherr M."/>
            <person name="Kleber M."/>
            <person name="Mauceli E."/>
            <person name="MacCallum I."/>
        </authorList>
    </citation>
    <scope>NUCLEOTIDE SEQUENCE [LARGE SCALE GENOMIC DNA]</scope>
    <source>
        <strain evidence="21">Tucson 15010-1051.87</strain>
    </source>
</reference>
<dbReference type="EMBL" id="CH940648">
    <property type="protein sequence ID" value="EDW61963.1"/>
    <property type="molecule type" value="Genomic_DNA"/>
</dbReference>
<keyword evidence="10 16" id="KW-1133">Transmembrane helix</keyword>
<keyword evidence="21" id="KW-1185">Reference proteome</keyword>
<dbReference type="PANTHER" id="PTHR12147:SF22">
    <property type="entry name" value="ENDOPLASMIC RETICULUM METALLOPEPTIDASE 1"/>
    <property type="match status" value="1"/>
</dbReference>
<dbReference type="Pfam" id="PF22248">
    <property type="entry name" value="ERMP1_C"/>
    <property type="match status" value="1"/>
</dbReference>
<dbReference type="CDD" id="cd03875">
    <property type="entry name" value="M28_Fxna_like"/>
    <property type="match status" value="1"/>
</dbReference>
<feature type="transmembrane region" description="Helical" evidence="16">
    <location>
        <begin position="529"/>
        <end position="548"/>
    </location>
</feature>
<gene>
    <name evidence="20" type="primary">Dvir\GJ20020</name>
    <name evidence="20" type="ORF">Dvir_GJ20020</name>
</gene>
<keyword evidence="9" id="KW-0862">Zinc</keyword>
<evidence type="ECO:0000256" key="8">
    <source>
        <dbReference type="ARBA" id="ARBA00022824"/>
    </source>
</evidence>
<feature type="transmembrane region" description="Helical" evidence="16">
    <location>
        <begin position="600"/>
        <end position="623"/>
    </location>
</feature>
<proteinExistence type="inferred from homology"/>
<feature type="transmembrane region" description="Helical" evidence="16">
    <location>
        <begin position="630"/>
        <end position="652"/>
    </location>
</feature>
<dbReference type="GO" id="GO:0005789">
    <property type="term" value="C:endoplasmic reticulum membrane"/>
    <property type="evidence" value="ECO:0007669"/>
    <property type="project" value="UniProtKB-SubCell"/>
</dbReference>
<protein>
    <recommendedName>
        <fullName evidence="14">FXNA-like protease</fullName>
    </recommendedName>
</protein>
<organism evidence="20 21">
    <name type="scientific">Drosophila virilis</name>
    <name type="common">Fruit fly</name>
    <dbReference type="NCBI Taxonomy" id="7244"/>
    <lineage>
        <taxon>Eukaryota</taxon>
        <taxon>Metazoa</taxon>
        <taxon>Ecdysozoa</taxon>
        <taxon>Arthropoda</taxon>
        <taxon>Hexapoda</taxon>
        <taxon>Insecta</taxon>
        <taxon>Pterygota</taxon>
        <taxon>Neoptera</taxon>
        <taxon>Endopterygota</taxon>
        <taxon>Diptera</taxon>
        <taxon>Brachycera</taxon>
        <taxon>Muscomorpha</taxon>
        <taxon>Ephydroidea</taxon>
        <taxon>Drosophilidae</taxon>
        <taxon>Drosophila</taxon>
    </lineage>
</organism>
<feature type="transmembrane region" description="Helical" evidence="16">
    <location>
        <begin position="465"/>
        <end position="491"/>
    </location>
</feature>
<dbReference type="Gene3D" id="3.40.630.10">
    <property type="entry name" value="Zn peptidases"/>
    <property type="match status" value="1"/>
</dbReference>
<dbReference type="eggNOG" id="KOG2194">
    <property type="taxonomic scope" value="Eukaryota"/>
</dbReference>